<organism evidence="1 2">
    <name type="scientific">Chenopodium quinoa</name>
    <name type="common">Quinoa</name>
    <dbReference type="NCBI Taxonomy" id="63459"/>
    <lineage>
        <taxon>Eukaryota</taxon>
        <taxon>Viridiplantae</taxon>
        <taxon>Streptophyta</taxon>
        <taxon>Embryophyta</taxon>
        <taxon>Tracheophyta</taxon>
        <taxon>Spermatophyta</taxon>
        <taxon>Magnoliopsida</taxon>
        <taxon>eudicotyledons</taxon>
        <taxon>Gunneridae</taxon>
        <taxon>Pentapetalae</taxon>
        <taxon>Caryophyllales</taxon>
        <taxon>Chenopodiaceae</taxon>
        <taxon>Chenopodioideae</taxon>
        <taxon>Atripliceae</taxon>
        <taxon>Chenopodium</taxon>
    </lineage>
</organism>
<keyword evidence="2" id="KW-1185">Reference proteome</keyword>
<dbReference type="PANTHER" id="PTHR31414:SF19">
    <property type="entry name" value="TRANSMEMBRANE PROTEIN"/>
    <property type="match status" value="1"/>
</dbReference>
<dbReference type="InterPro" id="IPR040283">
    <property type="entry name" value="DDB_G0292058-like"/>
</dbReference>
<dbReference type="GO" id="GO:0016020">
    <property type="term" value="C:membrane"/>
    <property type="evidence" value="ECO:0007669"/>
    <property type="project" value="TreeGrafter"/>
</dbReference>
<dbReference type="AlphaFoldDB" id="A0A803N4C0"/>
<dbReference type="Proteomes" id="UP000596660">
    <property type="component" value="Unplaced"/>
</dbReference>
<reference evidence="1" key="1">
    <citation type="journal article" date="2017" name="Nature">
        <title>The genome of Chenopodium quinoa.</title>
        <authorList>
            <person name="Jarvis D.E."/>
            <person name="Ho Y.S."/>
            <person name="Lightfoot D.J."/>
            <person name="Schmoeckel S.M."/>
            <person name="Li B."/>
            <person name="Borm T.J.A."/>
            <person name="Ohyanagi H."/>
            <person name="Mineta K."/>
            <person name="Michell C.T."/>
            <person name="Saber N."/>
            <person name="Kharbatia N.M."/>
            <person name="Rupper R.R."/>
            <person name="Sharp A.R."/>
            <person name="Dally N."/>
            <person name="Boughton B.A."/>
            <person name="Woo Y.H."/>
            <person name="Gao G."/>
            <person name="Schijlen E.G.W.M."/>
            <person name="Guo X."/>
            <person name="Momin A.A."/>
            <person name="Negrao S."/>
            <person name="Al-Babili S."/>
            <person name="Gehring C."/>
            <person name="Roessner U."/>
            <person name="Jung C."/>
            <person name="Murphy K."/>
            <person name="Arold S.T."/>
            <person name="Gojobori T."/>
            <person name="van der Linden C.G."/>
            <person name="van Loo E.N."/>
            <person name="Jellen E.N."/>
            <person name="Maughan P.J."/>
            <person name="Tester M."/>
        </authorList>
    </citation>
    <scope>NUCLEOTIDE SEQUENCE [LARGE SCALE GENOMIC DNA]</scope>
    <source>
        <strain evidence="1">cv. PI 614886</strain>
    </source>
</reference>
<dbReference type="PANTHER" id="PTHR31414">
    <property type="entry name" value="TRANSMEMBRANE PROTEIN DDB_G0292058"/>
    <property type="match status" value="1"/>
</dbReference>
<dbReference type="Gramene" id="AUR62040236-RA">
    <property type="protein sequence ID" value="AUR62040236-RA:cds"/>
    <property type="gene ID" value="AUR62040236"/>
</dbReference>
<evidence type="ECO:0000313" key="2">
    <source>
        <dbReference type="Proteomes" id="UP000596660"/>
    </source>
</evidence>
<name>A0A803N4C0_CHEQI</name>
<sequence>MSKSKLTHHHNHQINPFITFFSLFLLSSSILSSNLPFAFASPSSLSDSNIHRRDPLQHFEFYHGGYNLQSKHYWASAVFTGVHGFAEDTCTALEDFKDNPVNSSLSSLLPCANALKSQTVITVLGQTVHDFITQLNLNMKIMPKELGLDELHYENAFGDRKICDPFAGPPDYKYLAGKCPKHAIPIRELPGILAKFTCDNELSSLESCKGKGKFLPKPTYLMAYAYIRSIEYLTNVYPDLENLIHCSFVKDRISDVVMHQCKPFKFTKVTEEASQSVPSYQDIKNPKGLAKHLNINIH</sequence>
<evidence type="ECO:0000313" key="1">
    <source>
        <dbReference type="EnsemblPlants" id="AUR62040236-RA:cds"/>
    </source>
</evidence>
<proteinExistence type="predicted"/>
<reference evidence="1" key="2">
    <citation type="submission" date="2021-03" db="UniProtKB">
        <authorList>
            <consortium name="EnsemblPlants"/>
        </authorList>
    </citation>
    <scope>IDENTIFICATION</scope>
</reference>
<accession>A0A803N4C0</accession>
<protein>
    <submittedName>
        <fullName evidence="1">Uncharacterized protein</fullName>
    </submittedName>
</protein>
<dbReference type="EnsemblPlants" id="AUR62040236-RA">
    <property type="protein sequence ID" value="AUR62040236-RA:cds"/>
    <property type="gene ID" value="AUR62040236"/>
</dbReference>